<dbReference type="EC" id="2.3.1.-" evidence="2"/>
<dbReference type="Gene3D" id="3.40.630.30">
    <property type="match status" value="1"/>
</dbReference>
<keyword evidence="2" id="KW-0808">Transferase</keyword>
<gene>
    <name evidence="2" type="ORF">P8609_07315</name>
</gene>
<dbReference type="InterPro" id="IPR013653">
    <property type="entry name" value="GCN5-like_dom"/>
</dbReference>
<accession>A0ABU1CC66</accession>
<dbReference type="InterPro" id="IPR000182">
    <property type="entry name" value="GNAT_dom"/>
</dbReference>
<dbReference type="SUPFAM" id="SSF55729">
    <property type="entry name" value="Acyl-CoA N-acyltransferases (Nat)"/>
    <property type="match status" value="1"/>
</dbReference>
<keyword evidence="2" id="KW-0012">Acyltransferase</keyword>
<sequence length="226" mass="25415">MGEHVLDNPIWEALRSRHRDIALAQGDVARYPAQVAPFLGVPREGVDVAGALPALIEPGETTLLLDRLPHVPAGFEARKLAMLAQMVCERPMAQTDGPEIIELDESHRQDVLALTALVYPHYFRPYTMRLGRYFGIYQQGRLAAIIGERMGMDAWQEVSAVCTHPDFLGRGYARHLLALLSNDILARGRTPFLHVANENARAKELYLRSGYEVRRDIAFFSLRREG</sequence>
<keyword evidence="3" id="KW-1185">Reference proteome</keyword>
<dbReference type="Proteomes" id="UP001233535">
    <property type="component" value="Unassembled WGS sequence"/>
</dbReference>
<protein>
    <submittedName>
        <fullName evidence="2">GNAT family N-acetyltransferase</fullName>
        <ecNumber evidence="2">2.3.1.-</ecNumber>
    </submittedName>
</protein>
<feature type="domain" description="N-acetyltransferase" evidence="1">
    <location>
        <begin position="87"/>
        <end position="226"/>
    </location>
</feature>
<reference evidence="2 3" key="1">
    <citation type="submission" date="2023-04" db="EMBL/GenBank/DDBJ databases">
        <title>Lysobacter sp. strain UC isolated from soil sample.</title>
        <authorList>
            <person name="Choksket S."/>
            <person name="Harshvardhan F."/>
            <person name="Rana R."/>
            <person name="Patil P.B."/>
            <person name="Korpole S."/>
        </authorList>
    </citation>
    <scope>NUCLEOTIDE SEQUENCE [LARGE SCALE GENOMIC DNA]</scope>
    <source>
        <strain evidence="2 3">UC</strain>
    </source>
</reference>
<dbReference type="GO" id="GO:0016746">
    <property type="term" value="F:acyltransferase activity"/>
    <property type="evidence" value="ECO:0007669"/>
    <property type="project" value="UniProtKB-KW"/>
</dbReference>
<dbReference type="Pfam" id="PF08445">
    <property type="entry name" value="FR47"/>
    <property type="match status" value="1"/>
</dbReference>
<name>A0ABU1CC66_9GAMM</name>
<organism evidence="2 3">
    <name type="scientific">Lysobacter arvi</name>
    <dbReference type="NCBI Taxonomy" id="3038776"/>
    <lineage>
        <taxon>Bacteria</taxon>
        <taxon>Pseudomonadati</taxon>
        <taxon>Pseudomonadota</taxon>
        <taxon>Gammaproteobacteria</taxon>
        <taxon>Lysobacterales</taxon>
        <taxon>Lysobacteraceae</taxon>
        <taxon>Lysobacter</taxon>
    </lineage>
</organism>
<dbReference type="RefSeq" id="WP_309261893.1">
    <property type="nucleotide sequence ID" value="NZ_JARUHG010000001.1"/>
</dbReference>
<dbReference type="CDD" id="cd04301">
    <property type="entry name" value="NAT_SF"/>
    <property type="match status" value="1"/>
</dbReference>
<dbReference type="EMBL" id="JARUHG010000001">
    <property type="protein sequence ID" value="MDR0182779.1"/>
    <property type="molecule type" value="Genomic_DNA"/>
</dbReference>
<dbReference type="InterPro" id="IPR016181">
    <property type="entry name" value="Acyl_CoA_acyltransferase"/>
</dbReference>
<proteinExistence type="predicted"/>
<dbReference type="PROSITE" id="PS51186">
    <property type="entry name" value="GNAT"/>
    <property type="match status" value="1"/>
</dbReference>
<evidence type="ECO:0000259" key="1">
    <source>
        <dbReference type="PROSITE" id="PS51186"/>
    </source>
</evidence>
<comment type="caution">
    <text evidence="2">The sequence shown here is derived from an EMBL/GenBank/DDBJ whole genome shotgun (WGS) entry which is preliminary data.</text>
</comment>
<evidence type="ECO:0000313" key="3">
    <source>
        <dbReference type="Proteomes" id="UP001233535"/>
    </source>
</evidence>
<evidence type="ECO:0000313" key="2">
    <source>
        <dbReference type="EMBL" id="MDR0182779.1"/>
    </source>
</evidence>